<organism evidence="5">
    <name type="scientific">marine metagenome</name>
    <dbReference type="NCBI Taxonomy" id="408172"/>
    <lineage>
        <taxon>unclassified sequences</taxon>
        <taxon>metagenomes</taxon>
        <taxon>ecological metagenomes</taxon>
    </lineage>
</organism>
<accession>A0A381PF60</accession>
<dbReference type="PANTHER" id="PTHR23026:SF90">
    <property type="entry name" value="IODOTYROSINE DEIODINASE 1"/>
    <property type="match status" value="1"/>
</dbReference>
<sequence>MDGRDVSGDLAMKNGEHSMAENSNPRFFDLVGNVRAMRRLKPDPVPMELIWKVLDAGVQAPSGQNTQPWRFVLVSEPTGKKWFADRYRRAIEERSASAQGSSGRQKNPGRQLQALYYQMDHMHEVPYLLFVCGKCDWPFKVPEHERVGEGPPNYGAVYPCVQNILLACRALGLGAALTTMHQVFEEELHTYFHIPPDYGVVVTVPIGYPMGNFGPVTRRPAEDVTHIERWG</sequence>
<evidence type="ECO:0000256" key="3">
    <source>
        <dbReference type="ARBA" id="ARBA00023002"/>
    </source>
</evidence>
<dbReference type="GO" id="GO:0016491">
    <property type="term" value="F:oxidoreductase activity"/>
    <property type="evidence" value="ECO:0007669"/>
    <property type="project" value="UniProtKB-KW"/>
</dbReference>
<proteinExistence type="predicted"/>
<reference evidence="5" key="1">
    <citation type="submission" date="2018-05" db="EMBL/GenBank/DDBJ databases">
        <authorList>
            <person name="Lanie J.A."/>
            <person name="Ng W.-L."/>
            <person name="Kazmierczak K.M."/>
            <person name="Andrzejewski T.M."/>
            <person name="Davidsen T.M."/>
            <person name="Wayne K.J."/>
            <person name="Tettelin H."/>
            <person name="Glass J.I."/>
            <person name="Rusch D."/>
            <person name="Podicherti R."/>
            <person name="Tsui H.-C.T."/>
            <person name="Winkler M.E."/>
        </authorList>
    </citation>
    <scope>NUCLEOTIDE SEQUENCE</scope>
</reference>
<dbReference type="AlphaFoldDB" id="A0A381PF60"/>
<name>A0A381PF60_9ZZZZ</name>
<protein>
    <recommendedName>
        <fullName evidence="4">Nitroreductase domain-containing protein</fullName>
    </recommendedName>
</protein>
<dbReference type="CDD" id="cd02062">
    <property type="entry name" value="Nitro_FMN_reductase"/>
    <property type="match status" value="1"/>
</dbReference>
<dbReference type="InterPro" id="IPR029479">
    <property type="entry name" value="Nitroreductase"/>
</dbReference>
<dbReference type="EMBL" id="UINC01000964">
    <property type="protein sequence ID" value="SUZ65641.1"/>
    <property type="molecule type" value="Genomic_DNA"/>
</dbReference>
<feature type="domain" description="Nitroreductase" evidence="4">
    <location>
        <begin position="35"/>
        <end position="208"/>
    </location>
</feature>
<dbReference type="PANTHER" id="PTHR23026">
    <property type="entry name" value="NADPH NITROREDUCTASE"/>
    <property type="match status" value="1"/>
</dbReference>
<dbReference type="InterPro" id="IPR000415">
    <property type="entry name" value="Nitroreductase-like"/>
</dbReference>
<keyword evidence="3" id="KW-0560">Oxidoreductase</keyword>
<dbReference type="Pfam" id="PF00881">
    <property type="entry name" value="Nitroreductase"/>
    <property type="match status" value="1"/>
</dbReference>
<evidence type="ECO:0000313" key="5">
    <source>
        <dbReference type="EMBL" id="SUZ65641.1"/>
    </source>
</evidence>
<dbReference type="SUPFAM" id="SSF55469">
    <property type="entry name" value="FMN-dependent nitroreductase-like"/>
    <property type="match status" value="1"/>
</dbReference>
<gene>
    <name evidence="5" type="ORF">METZ01_LOCUS18495</name>
</gene>
<keyword evidence="2" id="KW-0288">FMN</keyword>
<evidence type="ECO:0000256" key="1">
    <source>
        <dbReference type="ARBA" id="ARBA00022630"/>
    </source>
</evidence>
<keyword evidence="1" id="KW-0285">Flavoprotein</keyword>
<evidence type="ECO:0000256" key="2">
    <source>
        <dbReference type="ARBA" id="ARBA00022643"/>
    </source>
</evidence>
<dbReference type="Gene3D" id="3.40.109.10">
    <property type="entry name" value="NADH Oxidase"/>
    <property type="match status" value="1"/>
</dbReference>
<evidence type="ECO:0000259" key="4">
    <source>
        <dbReference type="Pfam" id="PF00881"/>
    </source>
</evidence>
<dbReference type="InterPro" id="IPR050627">
    <property type="entry name" value="Nitroreductase/BluB"/>
</dbReference>